<dbReference type="RefSeq" id="WP_345376571.1">
    <property type="nucleotide sequence ID" value="NZ_BAABLM010000005.1"/>
</dbReference>
<accession>A0ABP8W5E9</accession>
<comment type="caution">
    <text evidence="2">The sequence shown here is derived from an EMBL/GenBank/DDBJ whole genome shotgun (WGS) entry which is preliminary data.</text>
</comment>
<protein>
    <submittedName>
        <fullName evidence="2">FAD/NAD(P)-binding protein</fullName>
    </submittedName>
</protein>
<keyword evidence="3" id="KW-1185">Reference proteome</keyword>
<organism evidence="2 3">
    <name type="scientific">Frondihabitans cladoniiphilus</name>
    <dbReference type="NCBI Taxonomy" id="715785"/>
    <lineage>
        <taxon>Bacteria</taxon>
        <taxon>Bacillati</taxon>
        <taxon>Actinomycetota</taxon>
        <taxon>Actinomycetes</taxon>
        <taxon>Micrococcales</taxon>
        <taxon>Microbacteriaceae</taxon>
        <taxon>Frondihabitans</taxon>
    </lineage>
</organism>
<dbReference type="PANTHER" id="PTHR40254:SF1">
    <property type="entry name" value="BLR0577 PROTEIN"/>
    <property type="match status" value="1"/>
</dbReference>
<feature type="domain" description="FAD-dependent urate hydroxylase HpyO/Asp monooxygenase CreE-like FAD/NAD(P)-binding" evidence="1">
    <location>
        <begin position="10"/>
        <end position="189"/>
    </location>
</feature>
<dbReference type="Gene3D" id="3.50.50.60">
    <property type="entry name" value="FAD/NAD(P)-binding domain"/>
    <property type="match status" value="1"/>
</dbReference>
<dbReference type="SUPFAM" id="SSF51905">
    <property type="entry name" value="FAD/NAD(P)-binding domain"/>
    <property type="match status" value="1"/>
</dbReference>
<evidence type="ECO:0000313" key="2">
    <source>
        <dbReference type="EMBL" id="GAA4681388.1"/>
    </source>
</evidence>
<dbReference type="Proteomes" id="UP001501295">
    <property type="component" value="Unassembled WGS sequence"/>
</dbReference>
<dbReference type="InterPro" id="IPR036188">
    <property type="entry name" value="FAD/NAD-bd_sf"/>
</dbReference>
<reference evidence="3" key="1">
    <citation type="journal article" date="2019" name="Int. J. Syst. Evol. Microbiol.">
        <title>The Global Catalogue of Microorganisms (GCM) 10K type strain sequencing project: providing services to taxonomists for standard genome sequencing and annotation.</title>
        <authorList>
            <consortium name="The Broad Institute Genomics Platform"/>
            <consortium name="The Broad Institute Genome Sequencing Center for Infectious Disease"/>
            <person name="Wu L."/>
            <person name="Ma J."/>
        </authorList>
    </citation>
    <scope>NUCLEOTIDE SEQUENCE [LARGE SCALE GENOMIC DNA]</scope>
    <source>
        <strain evidence="3">JCM 18956</strain>
    </source>
</reference>
<sequence>MLSIPPSVIVVGGGASAVFVAWALHEQAAALGVPQPSVTVVGTGPGVGTEPGVGRGLAYGRADAHHRLNSPARSMSVSASDDGGFVRWLEESGWRDTDGAGATPGAFVPRRVFGDYVAGSFERLLADPSARVAFRQGEVVEVAGADVGASGGDGYVGGADAGGDASGVVVTLADGSVLTADHVVLALGNPPPVEVPSTAARTIVDPWVPGALDGIVESDRVLLIGTGLTAVDIATSLARRLPSLRIVATSRHLLLPAVHPPFPVPAGGGLGDVRSLPQMMRAFHERLRDAERDGTPWQGVLDGVRPEVQALWMRLSLDERRRFLGHVARRWDVHRHRMAAAVWQELSGLFDAGTLSLRADVEHADFDVAITCTGPRSVADRGWSPLVDALLDSGAVRPDPLGLGFDADPDGALPGTDGRLFAVGAALKGALWETVAVPEIRQVASRVAGRILVPFGSASAPASAAP</sequence>
<dbReference type="Pfam" id="PF13454">
    <property type="entry name" value="NAD_binding_9"/>
    <property type="match status" value="1"/>
</dbReference>
<evidence type="ECO:0000259" key="1">
    <source>
        <dbReference type="Pfam" id="PF13454"/>
    </source>
</evidence>
<dbReference type="PANTHER" id="PTHR40254">
    <property type="entry name" value="BLR0577 PROTEIN"/>
    <property type="match status" value="1"/>
</dbReference>
<evidence type="ECO:0000313" key="3">
    <source>
        <dbReference type="Proteomes" id="UP001501295"/>
    </source>
</evidence>
<dbReference type="InterPro" id="IPR038732">
    <property type="entry name" value="HpyO/CreE_NAD-binding"/>
</dbReference>
<name>A0ABP8W5E9_9MICO</name>
<dbReference type="InterPro" id="IPR052189">
    <property type="entry name" value="L-asp_N-monooxygenase_NS-form"/>
</dbReference>
<proteinExistence type="predicted"/>
<dbReference type="EMBL" id="BAABLM010000005">
    <property type="protein sequence ID" value="GAA4681388.1"/>
    <property type="molecule type" value="Genomic_DNA"/>
</dbReference>
<gene>
    <name evidence="2" type="ORF">GCM10025780_28450</name>
</gene>